<gene>
    <name evidence="1" type="ORF">ACFOOR_12415</name>
</gene>
<proteinExistence type="predicted"/>
<dbReference type="Proteomes" id="UP001595379">
    <property type="component" value="Unassembled WGS sequence"/>
</dbReference>
<dbReference type="RefSeq" id="WP_343162901.1">
    <property type="nucleotide sequence ID" value="NZ_JBHRSV010000028.1"/>
</dbReference>
<evidence type="ECO:0000313" key="1">
    <source>
        <dbReference type="EMBL" id="MFC2926913.1"/>
    </source>
</evidence>
<evidence type="ECO:0000313" key="2">
    <source>
        <dbReference type="Proteomes" id="UP001595379"/>
    </source>
</evidence>
<reference evidence="2" key="1">
    <citation type="journal article" date="2019" name="Int. J. Syst. Evol. Microbiol.">
        <title>The Global Catalogue of Microorganisms (GCM) 10K type strain sequencing project: providing services to taxonomists for standard genome sequencing and annotation.</title>
        <authorList>
            <consortium name="The Broad Institute Genomics Platform"/>
            <consortium name="The Broad Institute Genome Sequencing Center for Infectious Disease"/>
            <person name="Wu L."/>
            <person name="Ma J."/>
        </authorList>
    </citation>
    <scope>NUCLEOTIDE SEQUENCE [LARGE SCALE GENOMIC DNA]</scope>
    <source>
        <strain evidence="2">KCTC 52487</strain>
    </source>
</reference>
<sequence length="48" mass="5026">MGSVTGFVLALAMLAATAFVFMRAQPSQHSLVWADVPSDEAVITAAMD</sequence>
<organism evidence="1 2">
    <name type="scientific">Hyphobacterium vulgare</name>
    <dbReference type="NCBI Taxonomy" id="1736751"/>
    <lineage>
        <taxon>Bacteria</taxon>
        <taxon>Pseudomonadati</taxon>
        <taxon>Pseudomonadota</taxon>
        <taxon>Alphaproteobacteria</taxon>
        <taxon>Maricaulales</taxon>
        <taxon>Maricaulaceae</taxon>
        <taxon>Hyphobacterium</taxon>
    </lineage>
</organism>
<name>A0ABV6ZZW7_9PROT</name>
<dbReference type="EMBL" id="JBHRSV010000028">
    <property type="protein sequence ID" value="MFC2926913.1"/>
    <property type="molecule type" value="Genomic_DNA"/>
</dbReference>
<comment type="caution">
    <text evidence="1">The sequence shown here is derived from an EMBL/GenBank/DDBJ whole genome shotgun (WGS) entry which is preliminary data.</text>
</comment>
<keyword evidence="2" id="KW-1185">Reference proteome</keyword>
<accession>A0ABV6ZZW7</accession>
<protein>
    <submittedName>
        <fullName evidence="1">Uncharacterized protein</fullName>
    </submittedName>
</protein>